<dbReference type="InterPro" id="IPR043137">
    <property type="entry name" value="GGT_ssub_C"/>
</dbReference>
<evidence type="ECO:0000256" key="2">
    <source>
        <dbReference type="ARBA" id="ARBA00001089"/>
    </source>
</evidence>
<organism evidence="14 15">
    <name type="scientific">Actinophytocola xanthii</name>
    <dbReference type="NCBI Taxonomy" id="1912961"/>
    <lineage>
        <taxon>Bacteria</taxon>
        <taxon>Bacillati</taxon>
        <taxon>Actinomycetota</taxon>
        <taxon>Actinomycetes</taxon>
        <taxon>Pseudonocardiales</taxon>
        <taxon>Pseudonocardiaceae</taxon>
    </lineage>
</organism>
<dbReference type="PANTHER" id="PTHR43199">
    <property type="entry name" value="GLUTATHIONE HYDROLASE"/>
    <property type="match status" value="1"/>
</dbReference>
<dbReference type="STRING" id="1912961.BU204_05240"/>
<name>A0A1Q8CWE1_9PSEU</name>
<proteinExistence type="inferred from homology"/>
<keyword evidence="4 11" id="KW-0808">Transferase</keyword>
<feature type="compositionally biased region" description="Polar residues" evidence="12">
    <location>
        <begin position="399"/>
        <end position="410"/>
    </location>
</feature>
<gene>
    <name evidence="14" type="ORF">BU204_05240</name>
</gene>
<feature type="binding site" evidence="10">
    <location>
        <position position="499"/>
    </location>
    <ligand>
        <name>L-glutamate</name>
        <dbReference type="ChEBI" id="CHEBI:29985"/>
    </ligand>
</feature>
<dbReference type="PANTHER" id="PTHR43199:SF1">
    <property type="entry name" value="GLUTATHIONE HYDROLASE PROENZYME"/>
    <property type="match status" value="1"/>
</dbReference>
<dbReference type="SUPFAM" id="SSF56235">
    <property type="entry name" value="N-terminal nucleophile aminohydrolases (Ntn hydrolases)"/>
    <property type="match status" value="1"/>
</dbReference>
<feature type="binding site" evidence="10">
    <location>
        <position position="453"/>
    </location>
    <ligand>
        <name>L-glutamate</name>
        <dbReference type="ChEBI" id="CHEBI:29985"/>
    </ligand>
</feature>
<dbReference type="GO" id="GO:0006751">
    <property type="term" value="P:glutathione catabolic process"/>
    <property type="evidence" value="ECO:0007669"/>
    <property type="project" value="UniProtKB-UniRule"/>
</dbReference>
<evidence type="ECO:0000256" key="6">
    <source>
        <dbReference type="ARBA" id="ARBA00023145"/>
    </source>
</evidence>
<feature type="binding site" evidence="10">
    <location>
        <position position="111"/>
    </location>
    <ligand>
        <name>L-glutamate</name>
        <dbReference type="ChEBI" id="CHEBI:29985"/>
    </ligand>
</feature>
<dbReference type="PRINTS" id="PR01210">
    <property type="entry name" value="GGTRANSPTASE"/>
</dbReference>
<evidence type="ECO:0000256" key="13">
    <source>
        <dbReference type="SAM" id="SignalP"/>
    </source>
</evidence>
<evidence type="ECO:0000256" key="4">
    <source>
        <dbReference type="ARBA" id="ARBA00022679"/>
    </source>
</evidence>
<dbReference type="RefSeq" id="WP_075124397.1">
    <property type="nucleotide sequence ID" value="NZ_MSIE01000006.1"/>
</dbReference>
<comment type="catalytic activity">
    <reaction evidence="8 11">
        <text>an N-terminal (5-L-glutamyl)-[peptide] + an alpha-amino acid = 5-L-glutamyl amino acid + an N-terminal L-alpha-aminoacyl-[peptide]</text>
        <dbReference type="Rhea" id="RHEA:23904"/>
        <dbReference type="Rhea" id="RHEA-COMP:9780"/>
        <dbReference type="Rhea" id="RHEA-COMP:9795"/>
        <dbReference type="ChEBI" id="CHEBI:77644"/>
        <dbReference type="ChEBI" id="CHEBI:78597"/>
        <dbReference type="ChEBI" id="CHEBI:78599"/>
        <dbReference type="ChEBI" id="CHEBI:78608"/>
        <dbReference type="EC" id="2.3.2.2"/>
    </reaction>
</comment>
<dbReference type="Gene3D" id="3.60.20.40">
    <property type="match status" value="1"/>
</dbReference>
<accession>A0A1Q8CWE1</accession>
<dbReference type="UniPathway" id="UPA00204"/>
<comment type="catalytic activity">
    <reaction evidence="1 11">
        <text>an S-substituted glutathione + H2O = an S-substituted L-cysteinylglycine + L-glutamate</text>
        <dbReference type="Rhea" id="RHEA:59468"/>
        <dbReference type="ChEBI" id="CHEBI:15377"/>
        <dbReference type="ChEBI" id="CHEBI:29985"/>
        <dbReference type="ChEBI" id="CHEBI:90779"/>
        <dbReference type="ChEBI" id="CHEBI:143103"/>
        <dbReference type="EC" id="3.4.19.13"/>
    </reaction>
</comment>
<comment type="pathway">
    <text evidence="11">Sulfur metabolism; glutathione metabolism.</text>
</comment>
<evidence type="ECO:0000313" key="14">
    <source>
        <dbReference type="EMBL" id="OLF18667.1"/>
    </source>
</evidence>
<keyword evidence="13" id="KW-0732">Signal</keyword>
<keyword evidence="11" id="KW-0317">Glutathione biosynthesis</keyword>
<feature type="active site" description="Nucleophile" evidence="9">
    <location>
        <position position="411"/>
    </location>
</feature>
<dbReference type="InterPro" id="IPR043138">
    <property type="entry name" value="GGT_lsub"/>
</dbReference>
<comment type="catalytic activity">
    <reaction evidence="2 11">
        <text>glutathione + H2O = L-cysteinylglycine + L-glutamate</text>
        <dbReference type="Rhea" id="RHEA:28807"/>
        <dbReference type="ChEBI" id="CHEBI:15377"/>
        <dbReference type="ChEBI" id="CHEBI:29985"/>
        <dbReference type="ChEBI" id="CHEBI:57925"/>
        <dbReference type="ChEBI" id="CHEBI:61694"/>
        <dbReference type="EC" id="3.4.19.13"/>
    </reaction>
</comment>
<comment type="subunit">
    <text evidence="11">This enzyme consists of two polypeptide chains, which are synthesized in precursor form from a single polypeptide.</text>
</comment>
<dbReference type="AlphaFoldDB" id="A0A1Q8CWE1"/>
<keyword evidence="7 11" id="KW-0012">Acyltransferase</keyword>
<evidence type="ECO:0000256" key="10">
    <source>
        <dbReference type="PIRSR" id="PIRSR600101-2"/>
    </source>
</evidence>
<comment type="PTM">
    <text evidence="11">Cleaved by autocatalysis into a large and a small subunit.</text>
</comment>
<feature type="binding site" evidence="10">
    <location>
        <begin position="477"/>
        <end position="478"/>
    </location>
    <ligand>
        <name>L-glutamate</name>
        <dbReference type="ChEBI" id="CHEBI:29985"/>
    </ligand>
</feature>
<dbReference type="GO" id="GO:0006750">
    <property type="term" value="P:glutathione biosynthetic process"/>
    <property type="evidence" value="ECO:0007669"/>
    <property type="project" value="UniProtKB-KW"/>
</dbReference>
<evidence type="ECO:0000256" key="5">
    <source>
        <dbReference type="ARBA" id="ARBA00022801"/>
    </source>
</evidence>
<dbReference type="InterPro" id="IPR000101">
    <property type="entry name" value="GGT_peptidase"/>
</dbReference>
<protein>
    <recommendedName>
        <fullName evidence="11">Glutathione hydrolase proenzyme</fullName>
        <ecNumber evidence="11">2.3.2.2</ecNumber>
        <ecNumber evidence="11">3.4.19.13</ecNumber>
    </recommendedName>
    <component>
        <recommendedName>
            <fullName evidence="11">Glutathione hydrolase large chain</fullName>
        </recommendedName>
    </component>
    <component>
        <recommendedName>
            <fullName evidence="11">Glutathione hydrolase small chain</fullName>
        </recommendedName>
    </component>
</protein>
<evidence type="ECO:0000256" key="8">
    <source>
        <dbReference type="ARBA" id="ARBA00047417"/>
    </source>
</evidence>
<dbReference type="Pfam" id="PF01019">
    <property type="entry name" value="G_glu_transpept"/>
    <property type="match status" value="1"/>
</dbReference>
<feature type="chain" id="PRO_5012232050" description="Glutathione hydrolase proenzyme" evidence="13">
    <location>
        <begin position="30"/>
        <end position="612"/>
    </location>
</feature>
<feature type="signal peptide" evidence="13">
    <location>
        <begin position="1"/>
        <end position="29"/>
    </location>
</feature>
<evidence type="ECO:0000256" key="12">
    <source>
        <dbReference type="SAM" id="MobiDB-lite"/>
    </source>
</evidence>
<comment type="caution">
    <text evidence="14">The sequence shown here is derived from an EMBL/GenBank/DDBJ whole genome shotgun (WGS) entry which is preliminary data.</text>
</comment>
<evidence type="ECO:0000313" key="15">
    <source>
        <dbReference type="Proteomes" id="UP000185596"/>
    </source>
</evidence>
<reference evidence="14 15" key="1">
    <citation type="submission" date="2016-12" db="EMBL/GenBank/DDBJ databases">
        <title>The draft genome sequence of Actinophytocola sp. 11-183.</title>
        <authorList>
            <person name="Wang W."/>
            <person name="Yuan L."/>
        </authorList>
    </citation>
    <scope>NUCLEOTIDE SEQUENCE [LARGE SCALE GENOMIC DNA]</scope>
    <source>
        <strain evidence="14 15">11-183</strain>
    </source>
</reference>
<dbReference type="InterPro" id="IPR051792">
    <property type="entry name" value="GGT_bact"/>
</dbReference>
<dbReference type="EC" id="3.4.19.13" evidence="11"/>
<feature type="region of interest" description="Disordered" evidence="12">
    <location>
        <begin position="377"/>
        <end position="410"/>
    </location>
</feature>
<dbReference type="EMBL" id="MSIE01000006">
    <property type="protein sequence ID" value="OLF18667.1"/>
    <property type="molecule type" value="Genomic_DNA"/>
</dbReference>
<evidence type="ECO:0000256" key="9">
    <source>
        <dbReference type="PIRSR" id="PIRSR600101-1"/>
    </source>
</evidence>
<comment type="similarity">
    <text evidence="3 11">Belongs to the gamma-glutamyltransferase family.</text>
</comment>
<keyword evidence="6 11" id="KW-0865">Zymogen</keyword>
<dbReference type="GO" id="GO:0103068">
    <property type="term" value="F:leukotriene C4 gamma-glutamyl transferase activity"/>
    <property type="evidence" value="ECO:0007669"/>
    <property type="project" value="UniProtKB-EC"/>
</dbReference>
<dbReference type="EC" id="2.3.2.2" evidence="11"/>
<dbReference type="Gene3D" id="1.10.246.130">
    <property type="match status" value="1"/>
</dbReference>
<keyword evidence="5 11" id="KW-0378">Hydrolase</keyword>
<dbReference type="NCBIfam" id="TIGR00066">
    <property type="entry name" value="g_glut_trans"/>
    <property type="match status" value="1"/>
</dbReference>
<dbReference type="Proteomes" id="UP000185596">
    <property type="component" value="Unassembled WGS sequence"/>
</dbReference>
<evidence type="ECO:0000256" key="1">
    <source>
        <dbReference type="ARBA" id="ARBA00001049"/>
    </source>
</evidence>
<dbReference type="InterPro" id="IPR029055">
    <property type="entry name" value="Ntn_hydrolases_N"/>
</dbReference>
<evidence type="ECO:0000256" key="3">
    <source>
        <dbReference type="ARBA" id="ARBA00009381"/>
    </source>
</evidence>
<evidence type="ECO:0000256" key="11">
    <source>
        <dbReference type="RuleBase" id="RU368036"/>
    </source>
</evidence>
<dbReference type="OrthoDB" id="9781342at2"/>
<feature type="region of interest" description="Disordered" evidence="12">
    <location>
        <begin position="457"/>
        <end position="479"/>
    </location>
</feature>
<dbReference type="GO" id="GO:0036374">
    <property type="term" value="F:glutathione hydrolase activity"/>
    <property type="evidence" value="ECO:0007669"/>
    <property type="project" value="UniProtKB-UniRule"/>
</dbReference>
<evidence type="ECO:0000256" key="7">
    <source>
        <dbReference type="ARBA" id="ARBA00023315"/>
    </source>
</evidence>
<sequence length="612" mass="64224">MLTRRIGSALTVGLLLTATLGAGGTTAVADHGPPGKRPVAVGYGGAVVSDTAESTAAGLEILRRGGTATDAAVAVAATLGVTDPYVAGLGGGGYFVYYDARSRTVSTIDGRETTPRAGGPTMFVDPNTGQPYPFPTAVTSGLSVGVPGMLATWQRALDRWGRFDLATTLKPAIRVADRGFTVDATFREQTRQNEGRFAQFSSTAELFLPGGELPEVGSRLRNPDLADTYREIARYGPRAFYGGSIGRDMVAAVRTPPVAPDATIDPLPGLMTLQDVRDYRTIDRRPTHVSYRGYDVYGMAPSSSGGITVGEALNILERFDLSELDRVQALHHYLEASRLAFADRGRYIGDPAYVDVPQRQLLSDRFAAQRACEIDPAAAAPGPVPPGNPFGSAECAAATTATPDGNPGTHTNHFVVSDRWGNVVSYTNTIEQLGGAGIVVPGRGFLLNNELTDFNFAPTQGEAPDPNLAAPGKRPRSSMSPTIVLKHGRPFLAVGSPGGATIITTVLQILVNRLDFGMSLPQAIAAPRASQRNAATTQAEPAFIAAPTTPGLEALGHRFQIRDTSSLDPNIKISPDIGVASGLEFVGRGKVIAAGEPVRRGGSAAAVLYPAH</sequence>
<keyword evidence="15" id="KW-1185">Reference proteome</keyword>